<dbReference type="PANTHER" id="PTHR24421:SF10">
    <property type="entry name" value="NITRATE_NITRITE SENSOR PROTEIN NARQ"/>
    <property type="match status" value="1"/>
</dbReference>
<keyword evidence="9" id="KW-0812">Transmembrane</keyword>
<keyword evidence="3" id="KW-0597">Phosphoprotein</keyword>
<keyword evidence="8" id="KW-0902">Two-component regulatory system</keyword>
<organism evidence="11 12">
    <name type="scientific">Nocardia huaxiensis</name>
    <dbReference type="NCBI Taxonomy" id="2755382"/>
    <lineage>
        <taxon>Bacteria</taxon>
        <taxon>Bacillati</taxon>
        <taxon>Actinomycetota</taxon>
        <taxon>Actinomycetes</taxon>
        <taxon>Mycobacteriales</taxon>
        <taxon>Nocardiaceae</taxon>
        <taxon>Nocardia</taxon>
    </lineage>
</organism>
<gene>
    <name evidence="11" type="ORF">H0264_20450</name>
</gene>
<dbReference type="EC" id="2.7.13.3" evidence="2"/>
<dbReference type="InterPro" id="IPR055558">
    <property type="entry name" value="DUF7134"/>
</dbReference>
<dbReference type="Pfam" id="PF02518">
    <property type="entry name" value="HATPase_c"/>
    <property type="match status" value="1"/>
</dbReference>
<evidence type="ECO:0000256" key="5">
    <source>
        <dbReference type="ARBA" id="ARBA00022741"/>
    </source>
</evidence>
<dbReference type="GO" id="GO:0046983">
    <property type="term" value="F:protein dimerization activity"/>
    <property type="evidence" value="ECO:0007669"/>
    <property type="project" value="InterPro"/>
</dbReference>
<evidence type="ECO:0000256" key="4">
    <source>
        <dbReference type="ARBA" id="ARBA00022679"/>
    </source>
</evidence>
<accession>A0A7D6ZH42</accession>
<feature type="transmembrane region" description="Helical" evidence="9">
    <location>
        <begin position="41"/>
        <end position="58"/>
    </location>
</feature>
<evidence type="ECO:0000256" key="2">
    <source>
        <dbReference type="ARBA" id="ARBA00012438"/>
    </source>
</evidence>
<dbReference type="EMBL" id="CP059399">
    <property type="protein sequence ID" value="QLY27823.1"/>
    <property type="molecule type" value="Genomic_DNA"/>
</dbReference>
<dbReference type="PANTHER" id="PTHR24421">
    <property type="entry name" value="NITRATE/NITRITE SENSOR PROTEIN NARX-RELATED"/>
    <property type="match status" value="1"/>
</dbReference>
<evidence type="ECO:0000313" key="11">
    <source>
        <dbReference type="EMBL" id="QLY27823.1"/>
    </source>
</evidence>
<proteinExistence type="predicted"/>
<keyword evidence="6 11" id="KW-0418">Kinase</keyword>
<dbReference type="Pfam" id="PF07730">
    <property type="entry name" value="HisKA_3"/>
    <property type="match status" value="1"/>
</dbReference>
<evidence type="ECO:0000256" key="3">
    <source>
        <dbReference type="ARBA" id="ARBA00022553"/>
    </source>
</evidence>
<evidence type="ECO:0000313" key="12">
    <source>
        <dbReference type="Proteomes" id="UP000515512"/>
    </source>
</evidence>
<dbReference type="Proteomes" id="UP000515512">
    <property type="component" value="Chromosome"/>
</dbReference>
<feature type="domain" description="Histidine kinase/HSP90-like ATPase" evidence="10">
    <location>
        <begin position="296"/>
        <end position="390"/>
    </location>
</feature>
<dbReference type="SUPFAM" id="SSF55874">
    <property type="entry name" value="ATPase domain of HSP90 chaperone/DNA topoisomerase II/histidine kinase"/>
    <property type="match status" value="1"/>
</dbReference>
<keyword evidence="4" id="KW-0808">Transferase</keyword>
<sequence>MRRQWLADGLLTAVLLLGGLCASAGLSGPPGPVDILESPRPFGLLGALLLAAATLPLVARRRAPLAVLAAHLVAAIPYHALEFQHEVVVPATIVALYTAARYGNRRRTLLIITGVVTFGLLGILTSRRGGENVALEAFGAIGWIVLACVAGEAVRLQRAYVAEALDRAERAERSRDEEARRQVAEERLRIARDLHDLLAHTITVIQVQAGVASHLVSEGQSDRETLTAALDTIADACSDARAELTATVGVLRAPTDEPRGPLPSLAQLPNLAEPAEVAGVTVEFTITGAVRPLPPTVELVGYRIVQEALTNIAKHAKASRAEVALDYRADRLVVRVADDGPDAAAVDRKAHGRGFGVRGMIERAEAVGGRVEIASGATGFTVRAHLPVTGAA</sequence>
<reference evidence="11 12" key="1">
    <citation type="submission" date="2020-07" db="EMBL/GenBank/DDBJ databases">
        <authorList>
            <person name="Zhuang K."/>
            <person name="Ran Y."/>
        </authorList>
    </citation>
    <scope>NUCLEOTIDE SEQUENCE [LARGE SCALE GENOMIC DNA]</scope>
    <source>
        <strain evidence="11 12">WCH-YHL-001</strain>
    </source>
</reference>
<protein>
    <recommendedName>
        <fullName evidence="2">histidine kinase</fullName>
        <ecNumber evidence="2">2.7.13.3</ecNumber>
    </recommendedName>
</protein>
<dbReference type="InterPro" id="IPR003594">
    <property type="entry name" value="HATPase_dom"/>
</dbReference>
<dbReference type="Gene3D" id="1.20.5.1930">
    <property type="match status" value="1"/>
</dbReference>
<keyword evidence="12" id="KW-1185">Reference proteome</keyword>
<dbReference type="InterPro" id="IPR036890">
    <property type="entry name" value="HATPase_C_sf"/>
</dbReference>
<dbReference type="GO" id="GO:0005524">
    <property type="term" value="F:ATP binding"/>
    <property type="evidence" value="ECO:0007669"/>
    <property type="project" value="UniProtKB-KW"/>
</dbReference>
<dbReference type="Gene3D" id="3.30.565.10">
    <property type="entry name" value="Histidine kinase-like ATPase, C-terminal domain"/>
    <property type="match status" value="1"/>
</dbReference>
<evidence type="ECO:0000256" key="9">
    <source>
        <dbReference type="SAM" id="Phobius"/>
    </source>
</evidence>
<evidence type="ECO:0000256" key="6">
    <source>
        <dbReference type="ARBA" id="ARBA00022777"/>
    </source>
</evidence>
<evidence type="ECO:0000256" key="8">
    <source>
        <dbReference type="ARBA" id="ARBA00023012"/>
    </source>
</evidence>
<dbReference type="GO" id="GO:0016020">
    <property type="term" value="C:membrane"/>
    <property type="evidence" value="ECO:0007669"/>
    <property type="project" value="InterPro"/>
</dbReference>
<dbReference type="CDD" id="cd16917">
    <property type="entry name" value="HATPase_UhpB-NarQ-NarX-like"/>
    <property type="match status" value="1"/>
</dbReference>
<dbReference type="InterPro" id="IPR011712">
    <property type="entry name" value="Sig_transdc_His_kin_sub3_dim/P"/>
</dbReference>
<name>A0A7D6ZH42_9NOCA</name>
<evidence type="ECO:0000259" key="10">
    <source>
        <dbReference type="SMART" id="SM00387"/>
    </source>
</evidence>
<dbReference type="GO" id="GO:0000155">
    <property type="term" value="F:phosphorelay sensor kinase activity"/>
    <property type="evidence" value="ECO:0007669"/>
    <property type="project" value="InterPro"/>
</dbReference>
<dbReference type="KEGG" id="nhu:H0264_20450"/>
<keyword evidence="5" id="KW-0547">Nucleotide-binding</keyword>
<keyword evidence="9" id="KW-0472">Membrane</keyword>
<keyword evidence="7" id="KW-0067">ATP-binding</keyword>
<keyword evidence="9" id="KW-1133">Transmembrane helix</keyword>
<dbReference type="InterPro" id="IPR050482">
    <property type="entry name" value="Sensor_HK_TwoCompSys"/>
</dbReference>
<dbReference type="Pfam" id="PF23539">
    <property type="entry name" value="DUF7134"/>
    <property type="match status" value="1"/>
</dbReference>
<dbReference type="AlphaFoldDB" id="A0A7D6ZH42"/>
<dbReference type="RefSeq" id="WP_181579031.1">
    <property type="nucleotide sequence ID" value="NZ_CP059399.1"/>
</dbReference>
<dbReference type="SMART" id="SM00387">
    <property type="entry name" value="HATPase_c"/>
    <property type="match status" value="1"/>
</dbReference>
<feature type="transmembrane region" description="Helical" evidence="9">
    <location>
        <begin position="109"/>
        <end position="127"/>
    </location>
</feature>
<comment type="catalytic activity">
    <reaction evidence="1">
        <text>ATP + protein L-histidine = ADP + protein N-phospho-L-histidine.</text>
        <dbReference type="EC" id="2.7.13.3"/>
    </reaction>
</comment>
<evidence type="ECO:0000256" key="7">
    <source>
        <dbReference type="ARBA" id="ARBA00022840"/>
    </source>
</evidence>
<evidence type="ECO:0000256" key="1">
    <source>
        <dbReference type="ARBA" id="ARBA00000085"/>
    </source>
</evidence>